<dbReference type="GO" id="GO:0003677">
    <property type="term" value="F:DNA binding"/>
    <property type="evidence" value="ECO:0007669"/>
    <property type="project" value="UniProtKB-KW"/>
</dbReference>
<dbReference type="PANTHER" id="PTHR30363:SF4">
    <property type="entry name" value="GLYCEROL-3-PHOSPHATE REGULON REPRESSOR"/>
    <property type="match status" value="1"/>
</dbReference>
<reference evidence="6 7" key="1">
    <citation type="submission" date="2018-07" db="EMBL/GenBank/DDBJ databases">
        <title>Genome sequencing of Runella.</title>
        <authorList>
            <person name="Baek M.-G."/>
            <person name="Yi H."/>
        </authorList>
    </citation>
    <scope>NUCLEOTIDE SEQUENCE [LARGE SCALE GENOMIC DNA]</scope>
    <source>
        <strain evidence="6 7">HYN0085</strain>
    </source>
</reference>
<dbReference type="InterPro" id="IPR037171">
    <property type="entry name" value="NagB/RpiA_transferase-like"/>
</dbReference>
<evidence type="ECO:0000256" key="3">
    <source>
        <dbReference type="ARBA" id="ARBA00023125"/>
    </source>
</evidence>
<dbReference type="PROSITE" id="PS00894">
    <property type="entry name" value="HTH_DEOR_1"/>
    <property type="match status" value="1"/>
</dbReference>
<dbReference type="PANTHER" id="PTHR30363">
    <property type="entry name" value="HTH-TYPE TRANSCRIPTIONAL REGULATOR SRLR-RELATED"/>
    <property type="match status" value="1"/>
</dbReference>
<proteinExistence type="predicted"/>
<keyword evidence="2" id="KW-0805">Transcription regulation</keyword>
<dbReference type="GO" id="GO:0003700">
    <property type="term" value="F:DNA-binding transcription factor activity"/>
    <property type="evidence" value="ECO:0007669"/>
    <property type="project" value="InterPro"/>
</dbReference>
<evidence type="ECO:0000259" key="5">
    <source>
        <dbReference type="PROSITE" id="PS51000"/>
    </source>
</evidence>
<keyword evidence="1" id="KW-0678">Repressor</keyword>
<keyword evidence="4" id="KW-0804">Transcription</keyword>
<dbReference type="InterPro" id="IPR036388">
    <property type="entry name" value="WH-like_DNA-bd_sf"/>
</dbReference>
<dbReference type="PROSITE" id="PS51000">
    <property type="entry name" value="HTH_DEOR_2"/>
    <property type="match status" value="1"/>
</dbReference>
<dbReference type="SMART" id="SM01134">
    <property type="entry name" value="DeoRC"/>
    <property type="match status" value="1"/>
</dbReference>
<dbReference type="InterPro" id="IPR001034">
    <property type="entry name" value="DeoR_HTH"/>
</dbReference>
<gene>
    <name evidence="6" type="ORF">DR864_17900</name>
</gene>
<evidence type="ECO:0000313" key="7">
    <source>
        <dbReference type="Proteomes" id="UP000251993"/>
    </source>
</evidence>
<keyword evidence="7" id="KW-1185">Reference proteome</keyword>
<dbReference type="InterPro" id="IPR050313">
    <property type="entry name" value="Carb_Metab_HTH_regulators"/>
</dbReference>
<name>A0A344TSI7_9BACT</name>
<dbReference type="InterPro" id="IPR036390">
    <property type="entry name" value="WH_DNA-bd_sf"/>
</dbReference>
<dbReference type="KEGG" id="run:DR864_17900"/>
<protein>
    <submittedName>
        <fullName evidence="6">DeoR family transcriptional regulator</fullName>
    </submittedName>
</protein>
<organism evidence="6 7">
    <name type="scientific">Runella rosea</name>
    <dbReference type="NCBI Taxonomy" id="2259595"/>
    <lineage>
        <taxon>Bacteria</taxon>
        <taxon>Pseudomonadati</taxon>
        <taxon>Bacteroidota</taxon>
        <taxon>Cytophagia</taxon>
        <taxon>Cytophagales</taxon>
        <taxon>Spirosomataceae</taxon>
        <taxon>Runella</taxon>
    </lineage>
</organism>
<evidence type="ECO:0000256" key="1">
    <source>
        <dbReference type="ARBA" id="ARBA00022491"/>
    </source>
</evidence>
<keyword evidence="3" id="KW-0238">DNA-binding</keyword>
<evidence type="ECO:0000313" key="6">
    <source>
        <dbReference type="EMBL" id="AXE21608.1"/>
    </source>
</evidence>
<sequence length="247" mass="27108">MLKRERQAFIMKQVNLHNRALSADLGAMLNVSEDTIRRDLNELAEAGELIKVHGGALSKSYHYDYVPSSTYAFSEKTIIAQKAASLIENGMFVMIGGGTTVRELVRALPQNLHATFFTVSLTTALQLCDHPNVEVIFLGGKLVKNSQISVGGEVISRMNDINADLCILGTNSIDNEGITDSDLEAVQVKKAMIKACKRTAIVTISEKLGSTQRLRVCELNDIDFLITELSPDSPRFSNYTQSGMIIL</sequence>
<dbReference type="SMART" id="SM00420">
    <property type="entry name" value="HTH_DEOR"/>
    <property type="match status" value="1"/>
</dbReference>
<dbReference type="Pfam" id="PF00455">
    <property type="entry name" value="DeoRC"/>
    <property type="match status" value="1"/>
</dbReference>
<dbReference type="AlphaFoldDB" id="A0A344TSI7"/>
<accession>A0A344TSI7</accession>
<dbReference type="SUPFAM" id="SSF100950">
    <property type="entry name" value="NagB/RpiA/CoA transferase-like"/>
    <property type="match status" value="1"/>
</dbReference>
<dbReference type="Gene3D" id="1.10.10.10">
    <property type="entry name" value="Winged helix-like DNA-binding domain superfamily/Winged helix DNA-binding domain"/>
    <property type="match status" value="1"/>
</dbReference>
<dbReference type="Proteomes" id="UP000251993">
    <property type="component" value="Chromosome"/>
</dbReference>
<dbReference type="PRINTS" id="PR00037">
    <property type="entry name" value="HTHLACR"/>
</dbReference>
<feature type="domain" description="HTH deoR-type" evidence="5">
    <location>
        <begin position="3"/>
        <end position="58"/>
    </location>
</feature>
<evidence type="ECO:0000256" key="2">
    <source>
        <dbReference type="ARBA" id="ARBA00023015"/>
    </source>
</evidence>
<evidence type="ECO:0000256" key="4">
    <source>
        <dbReference type="ARBA" id="ARBA00023163"/>
    </source>
</evidence>
<dbReference type="InterPro" id="IPR018356">
    <property type="entry name" value="Tscrpt_reg_HTH_DeoR_CS"/>
</dbReference>
<dbReference type="SUPFAM" id="SSF46785">
    <property type="entry name" value="Winged helix' DNA-binding domain"/>
    <property type="match status" value="1"/>
</dbReference>
<dbReference type="OrthoDB" id="9797223at2"/>
<dbReference type="Pfam" id="PF08220">
    <property type="entry name" value="HTH_DeoR"/>
    <property type="match status" value="1"/>
</dbReference>
<dbReference type="InterPro" id="IPR014036">
    <property type="entry name" value="DeoR-like_C"/>
</dbReference>
<dbReference type="Gene3D" id="3.40.50.1360">
    <property type="match status" value="1"/>
</dbReference>
<dbReference type="EMBL" id="CP030850">
    <property type="protein sequence ID" value="AXE21608.1"/>
    <property type="molecule type" value="Genomic_DNA"/>
</dbReference>